<dbReference type="EMBL" id="CAMAPE010000008">
    <property type="protein sequence ID" value="CAH9073500.1"/>
    <property type="molecule type" value="Genomic_DNA"/>
</dbReference>
<dbReference type="PANTHER" id="PTHR13847:SF287">
    <property type="entry name" value="FAD-DEPENDENT OXIDOREDUCTASE DOMAIN-CONTAINING PROTEIN 1"/>
    <property type="match status" value="1"/>
</dbReference>
<dbReference type="GO" id="GO:0005737">
    <property type="term" value="C:cytoplasm"/>
    <property type="evidence" value="ECO:0007669"/>
    <property type="project" value="TreeGrafter"/>
</dbReference>
<dbReference type="PANTHER" id="PTHR13847">
    <property type="entry name" value="SARCOSINE DEHYDROGENASE-RELATED"/>
    <property type="match status" value="1"/>
</dbReference>
<reference evidence="6" key="1">
    <citation type="submission" date="2022-07" db="EMBL/GenBank/DDBJ databases">
        <authorList>
            <person name="Macas J."/>
            <person name="Novak P."/>
            <person name="Neumann P."/>
        </authorList>
    </citation>
    <scope>NUCLEOTIDE SEQUENCE</scope>
</reference>
<gene>
    <name evidence="6" type="ORF">CEURO_LOCUS4838</name>
</gene>
<evidence type="ECO:0000256" key="1">
    <source>
        <dbReference type="ARBA" id="ARBA00023002"/>
    </source>
</evidence>
<comment type="caution">
    <text evidence="6">The sequence shown here is derived from an EMBL/GenBank/DDBJ whole genome shotgun (WGS) entry which is preliminary data.</text>
</comment>
<evidence type="ECO:0000256" key="2">
    <source>
        <dbReference type="ARBA" id="ARBA00039785"/>
    </source>
</evidence>
<dbReference type="AlphaFoldDB" id="A0A9P0YSE7"/>
<dbReference type="Gene3D" id="3.50.50.60">
    <property type="entry name" value="FAD/NAD(P)-binding domain"/>
    <property type="match status" value="1"/>
</dbReference>
<dbReference type="Proteomes" id="UP001152484">
    <property type="component" value="Unassembled WGS sequence"/>
</dbReference>
<protein>
    <recommendedName>
        <fullName evidence="2">FAD-dependent oxidoreductase domain-containing protein 1</fullName>
    </recommendedName>
</protein>
<dbReference type="Pfam" id="PF01266">
    <property type="entry name" value="DAO"/>
    <property type="match status" value="1"/>
</dbReference>
<evidence type="ECO:0000256" key="3">
    <source>
        <dbReference type="ARBA" id="ARBA00046185"/>
    </source>
</evidence>
<evidence type="ECO:0000259" key="5">
    <source>
        <dbReference type="Pfam" id="PF01266"/>
    </source>
</evidence>
<keyword evidence="1" id="KW-0560">Oxidoreductase</keyword>
<dbReference type="GO" id="GO:0016491">
    <property type="term" value="F:oxidoreductase activity"/>
    <property type="evidence" value="ECO:0007669"/>
    <property type="project" value="UniProtKB-KW"/>
</dbReference>
<name>A0A9P0YSE7_CUSEU</name>
<evidence type="ECO:0000313" key="7">
    <source>
        <dbReference type="Proteomes" id="UP001152484"/>
    </source>
</evidence>
<dbReference type="OrthoDB" id="498204at2759"/>
<keyword evidence="7" id="KW-1185">Reference proteome</keyword>
<comment type="function">
    <text evidence="3">Required for the assembly of the mitochondrial membrane respiratory chain NADH dehydrogenase (Complex I). Involved in mid-late stages of complex I assembly.</text>
</comment>
<proteinExistence type="predicted"/>
<dbReference type="SUPFAM" id="SSF51905">
    <property type="entry name" value="FAD/NAD(P)-binding domain"/>
    <property type="match status" value="1"/>
</dbReference>
<accession>A0A9P0YSE7</accession>
<evidence type="ECO:0000313" key="6">
    <source>
        <dbReference type="EMBL" id="CAH9073500.1"/>
    </source>
</evidence>
<sequence length="525" mass="57502">MELWKSTNSASTSFLTNDRCHSSSSLLHHFWPQQSILHHMRSLVLNRVELSRPINTIRPPLLPRHSRLGGRKPAGYGPPSFSTSVRKSRPYEYAPLRVSELNETSSSGSFDVVIIGSGIIGLSIARQFLLGSDLSVAVIDAAVPCSGATGAGQGYLWKVHKSPDTDKWELAERSHQLWEDLAKNVEFEGMDPSEMIGWKKTGSLLVGRTSEESSILRRKVKKLCDAGTRAEFLTSSDLLSEEPALVLEKEGGAAYAPDDCQLDARRAVAFIEKGNRQYASEGRYAEFYHEPATSLLRSGNHGEVEAVQTSKNILHSKKAVILAAGCWSGSLMHELIKHHDIELDLPIKPRKGHLLVIDNFKPFKLNHGLMEAGYVNHESLKSAPNSVSAHTVQTTSVSMTATMNMSGGLILGSSRQLVGFNIEVDESIIKRIWEQAGEFFPMLRKESLEELRQNSEVRVGLRPYCTDGKPVIGPVPGLSNLFVAAGHEGEGLSLASGTAEMIVDMVLGNPGKVDPTPFAVRGRFC</sequence>
<evidence type="ECO:0000256" key="4">
    <source>
        <dbReference type="SAM" id="MobiDB-lite"/>
    </source>
</evidence>
<feature type="domain" description="FAD dependent oxidoreductase" evidence="5">
    <location>
        <begin position="111"/>
        <end position="505"/>
    </location>
</feature>
<dbReference type="SUPFAM" id="SSF54373">
    <property type="entry name" value="FAD-linked reductases, C-terminal domain"/>
    <property type="match status" value="1"/>
</dbReference>
<organism evidence="6 7">
    <name type="scientific">Cuscuta europaea</name>
    <name type="common">European dodder</name>
    <dbReference type="NCBI Taxonomy" id="41803"/>
    <lineage>
        <taxon>Eukaryota</taxon>
        <taxon>Viridiplantae</taxon>
        <taxon>Streptophyta</taxon>
        <taxon>Embryophyta</taxon>
        <taxon>Tracheophyta</taxon>
        <taxon>Spermatophyta</taxon>
        <taxon>Magnoliopsida</taxon>
        <taxon>eudicotyledons</taxon>
        <taxon>Gunneridae</taxon>
        <taxon>Pentapetalae</taxon>
        <taxon>asterids</taxon>
        <taxon>lamiids</taxon>
        <taxon>Solanales</taxon>
        <taxon>Convolvulaceae</taxon>
        <taxon>Cuscuteae</taxon>
        <taxon>Cuscuta</taxon>
        <taxon>Cuscuta subgen. Cuscuta</taxon>
    </lineage>
</organism>
<dbReference type="InterPro" id="IPR036188">
    <property type="entry name" value="FAD/NAD-bd_sf"/>
</dbReference>
<dbReference type="InterPro" id="IPR006076">
    <property type="entry name" value="FAD-dep_OxRdtase"/>
</dbReference>
<feature type="region of interest" description="Disordered" evidence="4">
    <location>
        <begin position="61"/>
        <end position="83"/>
    </location>
</feature>
<dbReference type="Gene3D" id="3.30.9.10">
    <property type="entry name" value="D-Amino Acid Oxidase, subunit A, domain 2"/>
    <property type="match status" value="1"/>
</dbReference>